<accession>A0A117I9X7</accession>
<evidence type="ECO:0000256" key="1">
    <source>
        <dbReference type="SAM" id="SignalP"/>
    </source>
</evidence>
<dbReference type="InterPro" id="IPR007969">
    <property type="entry name" value="DUF732"/>
</dbReference>
<comment type="caution">
    <text evidence="3">The sequence shown here is derived from an EMBL/GenBank/DDBJ whole genome shotgun (WGS) entry which is preliminary data.</text>
</comment>
<organism evidence="3 4">
    <name type="scientific">Mycolicibacterium canariasense</name>
    <name type="common">Mycobacterium canariasense</name>
    <dbReference type="NCBI Taxonomy" id="228230"/>
    <lineage>
        <taxon>Bacteria</taxon>
        <taxon>Bacillati</taxon>
        <taxon>Actinomycetota</taxon>
        <taxon>Actinomycetes</taxon>
        <taxon>Mycobacteriales</taxon>
        <taxon>Mycobacteriaceae</taxon>
        <taxon>Mycolicibacterium</taxon>
    </lineage>
</organism>
<protein>
    <recommendedName>
        <fullName evidence="2">DUF732 domain-containing protein</fullName>
    </recommendedName>
</protein>
<evidence type="ECO:0000313" key="4">
    <source>
        <dbReference type="Proteomes" id="UP000069443"/>
    </source>
</evidence>
<dbReference type="EMBL" id="BCSY01000039">
    <property type="protein sequence ID" value="GAS95507.1"/>
    <property type="molecule type" value="Genomic_DNA"/>
</dbReference>
<dbReference type="Pfam" id="PF05305">
    <property type="entry name" value="DUF732"/>
    <property type="match status" value="1"/>
</dbReference>
<feature type="signal peptide" evidence="1">
    <location>
        <begin position="1"/>
        <end position="27"/>
    </location>
</feature>
<keyword evidence="1" id="KW-0732">Signal</keyword>
<evidence type="ECO:0000313" key="3">
    <source>
        <dbReference type="EMBL" id="GAS95507.1"/>
    </source>
</evidence>
<reference evidence="4" key="1">
    <citation type="journal article" date="2016" name="Genome Announc.">
        <title>Draft Genome Sequences of Five Rapidly Growing Mycobacterium Species, M. thermoresistibile, M. fortuitum subsp. acetamidolyticum, M. canariasense, M. brisbanense, and M. novocastrense.</title>
        <authorList>
            <person name="Katahira K."/>
            <person name="Ogura Y."/>
            <person name="Gotoh Y."/>
            <person name="Hayashi T."/>
        </authorList>
    </citation>
    <scope>NUCLEOTIDE SEQUENCE [LARGE SCALE GENOMIC DNA]</scope>
    <source>
        <strain evidence="4">JCM15298</strain>
    </source>
</reference>
<proteinExistence type="predicted"/>
<dbReference type="AlphaFoldDB" id="A0A117I9X7"/>
<dbReference type="STRING" id="228230.RMCC_2473"/>
<feature type="chain" id="PRO_5007148633" description="DUF732 domain-containing protein" evidence="1">
    <location>
        <begin position="28"/>
        <end position="111"/>
    </location>
</feature>
<feature type="domain" description="DUF732" evidence="2">
    <location>
        <begin position="32"/>
        <end position="102"/>
    </location>
</feature>
<keyword evidence="4" id="KW-1185">Reference proteome</keyword>
<sequence>MRTAFGFVCLVGMWMFPLAACIPPAHAGPYEDIGFLMVLDRNHIAYTSASDAIEVGHTICEALLSGLSRRDVVAAAASAADKLPLSLVGVLVDAAVEAYCPETMKVGGRGA</sequence>
<evidence type="ECO:0000259" key="2">
    <source>
        <dbReference type="Pfam" id="PF05305"/>
    </source>
</evidence>
<name>A0A117I9X7_MYCCR</name>
<gene>
    <name evidence="3" type="ORF">RMCC_2473</name>
</gene>
<dbReference type="Proteomes" id="UP000069443">
    <property type="component" value="Unassembled WGS sequence"/>
</dbReference>
<reference evidence="4" key="2">
    <citation type="submission" date="2016-02" db="EMBL/GenBank/DDBJ databases">
        <title>Draft genome sequence of five rapidly growing Mycobacterium species.</title>
        <authorList>
            <person name="Katahira K."/>
            <person name="Gotou Y."/>
            <person name="Iida K."/>
            <person name="Ogura Y."/>
            <person name="Hayashi T."/>
        </authorList>
    </citation>
    <scope>NUCLEOTIDE SEQUENCE [LARGE SCALE GENOMIC DNA]</scope>
    <source>
        <strain evidence="4">JCM15298</strain>
    </source>
</reference>